<sequence length="79" mass="8908">MSISKLVDRLKAPLNRSHTDAKTGSAGTFEGIAIELSTQPKRLWYAPWKREKNYLQKLLEDPRKPGNSEKILHAYGDAA</sequence>
<keyword evidence="2" id="KW-1185">Reference proteome</keyword>
<reference evidence="1" key="1">
    <citation type="submission" date="2023-07" db="EMBL/GenBank/DDBJ databases">
        <title>Black Yeasts Isolated from many extreme environments.</title>
        <authorList>
            <person name="Coleine C."/>
            <person name="Stajich J.E."/>
            <person name="Selbmann L."/>
        </authorList>
    </citation>
    <scope>NUCLEOTIDE SEQUENCE</scope>
    <source>
        <strain evidence="1">CCFEE 5714</strain>
    </source>
</reference>
<protein>
    <submittedName>
        <fullName evidence="1">Uncharacterized protein</fullName>
    </submittedName>
</protein>
<dbReference type="EMBL" id="JAUTXU010000075">
    <property type="protein sequence ID" value="KAK3711535.1"/>
    <property type="molecule type" value="Genomic_DNA"/>
</dbReference>
<accession>A0ACC3N7Y7</accession>
<organism evidence="1 2">
    <name type="scientific">Vermiconidia calcicola</name>
    <dbReference type="NCBI Taxonomy" id="1690605"/>
    <lineage>
        <taxon>Eukaryota</taxon>
        <taxon>Fungi</taxon>
        <taxon>Dikarya</taxon>
        <taxon>Ascomycota</taxon>
        <taxon>Pezizomycotina</taxon>
        <taxon>Dothideomycetes</taxon>
        <taxon>Dothideomycetidae</taxon>
        <taxon>Mycosphaerellales</taxon>
        <taxon>Extremaceae</taxon>
        <taxon>Vermiconidia</taxon>
    </lineage>
</organism>
<evidence type="ECO:0000313" key="1">
    <source>
        <dbReference type="EMBL" id="KAK3711535.1"/>
    </source>
</evidence>
<dbReference type="Proteomes" id="UP001281147">
    <property type="component" value="Unassembled WGS sequence"/>
</dbReference>
<gene>
    <name evidence="1" type="ORF">LTR37_009526</name>
</gene>
<evidence type="ECO:0000313" key="2">
    <source>
        <dbReference type="Proteomes" id="UP001281147"/>
    </source>
</evidence>
<comment type="caution">
    <text evidence="1">The sequence shown here is derived from an EMBL/GenBank/DDBJ whole genome shotgun (WGS) entry which is preliminary data.</text>
</comment>
<name>A0ACC3N7Y7_9PEZI</name>
<proteinExistence type="predicted"/>